<keyword evidence="5" id="KW-0547">Nucleotide-binding</keyword>
<feature type="domain" description="Protein kinase" evidence="12">
    <location>
        <begin position="14"/>
        <end position="278"/>
    </location>
</feature>
<dbReference type="Proteomes" id="UP000009168">
    <property type="component" value="Unassembled WGS sequence"/>
</dbReference>
<dbReference type="FunFam" id="3.30.200.20:FF:000097">
    <property type="entry name" value="Probable serine/threonine-protein kinase nek1"/>
    <property type="match status" value="1"/>
</dbReference>
<evidence type="ECO:0000313" key="14">
    <source>
        <dbReference type="Proteomes" id="UP000009168"/>
    </source>
</evidence>
<feature type="compositionally biased region" description="Basic and acidic residues" evidence="11">
    <location>
        <begin position="364"/>
        <end position="377"/>
    </location>
</feature>
<feature type="region of interest" description="Disordered" evidence="11">
    <location>
        <begin position="708"/>
        <end position="730"/>
    </location>
</feature>
<keyword evidence="10" id="KW-0175">Coiled coil</keyword>
<evidence type="ECO:0000256" key="2">
    <source>
        <dbReference type="ARBA" id="ARBA00012513"/>
    </source>
</evidence>
<dbReference type="Pfam" id="PF00069">
    <property type="entry name" value="Pkinase"/>
    <property type="match status" value="1"/>
</dbReference>
<keyword evidence="6 13" id="KW-0418">Kinase</keyword>
<keyword evidence="4" id="KW-0808">Transferase</keyword>
<dbReference type="GeneID" id="7828792"/>
<evidence type="ECO:0000256" key="8">
    <source>
        <dbReference type="ARBA" id="ARBA00047899"/>
    </source>
</evidence>
<accession>I7LX81</accession>
<feature type="region of interest" description="Disordered" evidence="11">
    <location>
        <begin position="334"/>
        <end position="377"/>
    </location>
</feature>
<feature type="compositionally biased region" description="Polar residues" evidence="11">
    <location>
        <begin position="397"/>
        <end position="407"/>
    </location>
</feature>
<reference evidence="14" key="1">
    <citation type="journal article" date="2006" name="PLoS Biol.">
        <title>Macronuclear genome sequence of the ciliate Tetrahymena thermophila, a model eukaryote.</title>
        <authorList>
            <person name="Eisen J.A."/>
            <person name="Coyne R.S."/>
            <person name="Wu M."/>
            <person name="Wu D."/>
            <person name="Thiagarajan M."/>
            <person name="Wortman J.R."/>
            <person name="Badger J.H."/>
            <person name="Ren Q."/>
            <person name="Amedeo P."/>
            <person name="Jones K.M."/>
            <person name="Tallon L.J."/>
            <person name="Delcher A.L."/>
            <person name="Salzberg S.L."/>
            <person name="Silva J.C."/>
            <person name="Haas B.J."/>
            <person name="Majoros W.H."/>
            <person name="Farzad M."/>
            <person name="Carlton J.M."/>
            <person name="Smith R.K. Jr."/>
            <person name="Garg J."/>
            <person name="Pearlman R.E."/>
            <person name="Karrer K.M."/>
            <person name="Sun L."/>
            <person name="Manning G."/>
            <person name="Elde N.C."/>
            <person name="Turkewitz A.P."/>
            <person name="Asai D.J."/>
            <person name="Wilkes D.E."/>
            <person name="Wang Y."/>
            <person name="Cai H."/>
            <person name="Collins K."/>
            <person name="Stewart B.A."/>
            <person name="Lee S.R."/>
            <person name="Wilamowska K."/>
            <person name="Weinberg Z."/>
            <person name="Ruzzo W.L."/>
            <person name="Wloga D."/>
            <person name="Gaertig J."/>
            <person name="Frankel J."/>
            <person name="Tsao C.-C."/>
            <person name="Gorovsky M.A."/>
            <person name="Keeling P.J."/>
            <person name="Waller R.F."/>
            <person name="Patron N.J."/>
            <person name="Cherry J.M."/>
            <person name="Stover N.A."/>
            <person name="Krieger C.J."/>
            <person name="del Toro C."/>
            <person name="Ryder H.F."/>
            <person name="Williamson S.C."/>
            <person name="Barbeau R.A."/>
            <person name="Hamilton E.P."/>
            <person name="Orias E."/>
        </authorList>
    </citation>
    <scope>NUCLEOTIDE SEQUENCE [LARGE SCALE GENOMIC DNA]</scope>
    <source>
        <strain evidence="14">SB210</strain>
    </source>
</reference>
<evidence type="ECO:0000256" key="1">
    <source>
        <dbReference type="ARBA" id="ARBA00010886"/>
    </source>
</evidence>
<dbReference type="PROSITE" id="PS00108">
    <property type="entry name" value="PROTEIN_KINASE_ST"/>
    <property type="match status" value="1"/>
</dbReference>
<keyword evidence="7" id="KW-0067">ATP-binding</keyword>
<dbReference type="KEGG" id="tet:TTHERM_00455670"/>
<protein>
    <recommendedName>
        <fullName evidence="2">non-specific serine/threonine protein kinase</fullName>
        <ecNumber evidence="2">2.7.11.1</ecNumber>
    </recommendedName>
</protein>
<dbReference type="InParanoid" id="I7LX81"/>
<dbReference type="STRING" id="312017.I7LX81"/>
<gene>
    <name evidence="13" type="ORF">TTHERM_00455670</name>
</gene>
<dbReference type="AlphaFoldDB" id="I7LX81"/>
<dbReference type="PANTHER" id="PTHR44899:SF3">
    <property type="entry name" value="SERINE_THREONINE-PROTEIN KINASE NEK1"/>
    <property type="match status" value="1"/>
</dbReference>
<sequence length="832" mass="96091">MSKQSKLSDYEQKYKEIELIGRGTQGSAMLVECRSDKKRYVSKKVILTNLSEKDQNNAIQELKLLREMKHPNIVKFIESYKEKNKVIIIMEYCEYGDLSQLIKQKSAKGEQIEESIILQWFIQICSALSFIHSKKVIHRDIKSSNIFLTKSNCVKIGDFGISKQLENSMDKANTLVGTPYYLSPEVCQNKPYTYKSDMWSLGCVIYELCSLKHPFQSNSLMSLVMKIATEKAPKIPQNYSLMTNGFIRSLLQKIPEKRPSAQDILNNQNIKKLMKEFVQQKQEMVNDIQNMKQILISKGASQGEITLMEKQLQEKIQRQQEQVKAQIQAQSQLMSNESAKKQQPNQSKIVSNQSKQSYVQSQYIKDESEKRDQLSITQQEREIQQQLSNLQSEVMKSYQRLSTPQNSSKKDKSSQCFKDSDATIKSEMIQTSSNKKGRQMQAIQDATNYSDGENTIQSIAVSQFENTNKKQIVQSNISNVSCQQNKKDQLESTVKSFIAEDSQEYHSSSLGKSKREQNYSTEIKNESQNSETNSSFYTSSEGERESDSDNQSEKFTPSMALDLVQNESILLSKFLVSDKILDSQQENQKPIQQIENQKQAFCDIQEYSTENPVIFGSRQNQNNDNLTETSVSLNVSLTQDSVFLKSKLGLTGKTFLQNNLVNLASKTDKDEDQKFQLNKNNIIVSQEKSNDKCDDLYNNNLQFKLEKNSNSLKHNSQKSEDTEEYYEDDFEEYEDDFEEYQEDEDDQNGQDKSKTSQKFDCHFLYESDEEKYEDDYDQLDDILSIYKDQLNNHQNDDKMSESLYKFDLTEIIEESLENSAAFTQKSSQIYEL</sequence>
<organism evidence="13 14">
    <name type="scientific">Tetrahymena thermophila (strain SB210)</name>
    <dbReference type="NCBI Taxonomy" id="312017"/>
    <lineage>
        <taxon>Eukaryota</taxon>
        <taxon>Sar</taxon>
        <taxon>Alveolata</taxon>
        <taxon>Ciliophora</taxon>
        <taxon>Intramacronucleata</taxon>
        <taxon>Oligohymenophorea</taxon>
        <taxon>Hymenostomatida</taxon>
        <taxon>Tetrahymenina</taxon>
        <taxon>Tetrahymenidae</taxon>
        <taxon>Tetrahymena</taxon>
    </lineage>
</organism>
<dbReference type="InterPro" id="IPR008271">
    <property type="entry name" value="Ser/Thr_kinase_AS"/>
</dbReference>
<feature type="compositionally biased region" description="Basic and acidic residues" evidence="11">
    <location>
        <begin position="408"/>
        <end position="422"/>
    </location>
</feature>
<dbReference type="SUPFAM" id="SSF56112">
    <property type="entry name" value="Protein kinase-like (PK-like)"/>
    <property type="match status" value="1"/>
</dbReference>
<evidence type="ECO:0000256" key="11">
    <source>
        <dbReference type="SAM" id="MobiDB-lite"/>
    </source>
</evidence>
<dbReference type="EMBL" id="GG662464">
    <property type="protein sequence ID" value="EAS03928.2"/>
    <property type="molecule type" value="Genomic_DNA"/>
</dbReference>
<dbReference type="PANTHER" id="PTHR44899">
    <property type="entry name" value="CAMK FAMILY PROTEIN KINASE"/>
    <property type="match status" value="1"/>
</dbReference>
<evidence type="ECO:0000313" key="13">
    <source>
        <dbReference type="EMBL" id="EAS03928.2"/>
    </source>
</evidence>
<dbReference type="SMART" id="SM00220">
    <property type="entry name" value="S_TKc"/>
    <property type="match status" value="1"/>
</dbReference>
<dbReference type="InterPro" id="IPR011009">
    <property type="entry name" value="Kinase-like_dom_sf"/>
</dbReference>
<evidence type="ECO:0000259" key="12">
    <source>
        <dbReference type="PROSITE" id="PS50011"/>
    </source>
</evidence>
<evidence type="ECO:0000256" key="4">
    <source>
        <dbReference type="ARBA" id="ARBA00022679"/>
    </source>
</evidence>
<dbReference type="PROSITE" id="PS50011">
    <property type="entry name" value="PROTEIN_KINASE_DOM"/>
    <property type="match status" value="1"/>
</dbReference>
<feature type="coiled-coil region" evidence="10">
    <location>
        <begin position="274"/>
        <end position="329"/>
    </location>
</feature>
<dbReference type="OrthoDB" id="248923at2759"/>
<keyword evidence="3" id="KW-0723">Serine/threonine-protein kinase</keyword>
<comment type="catalytic activity">
    <reaction evidence="9">
        <text>L-seryl-[protein] + ATP = O-phospho-L-seryl-[protein] + ADP + H(+)</text>
        <dbReference type="Rhea" id="RHEA:17989"/>
        <dbReference type="Rhea" id="RHEA-COMP:9863"/>
        <dbReference type="Rhea" id="RHEA-COMP:11604"/>
        <dbReference type="ChEBI" id="CHEBI:15378"/>
        <dbReference type="ChEBI" id="CHEBI:29999"/>
        <dbReference type="ChEBI" id="CHEBI:30616"/>
        <dbReference type="ChEBI" id="CHEBI:83421"/>
        <dbReference type="ChEBI" id="CHEBI:456216"/>
        <dbReference type="EC" id="2.7.11.1"/>
    </reaction>
</comment>
<dbReference type="EC" id="2.7.11.1" evidence="2"/>
<dbReference type="Gene3D" id="1.10.510.10">
    <property type="entry name" value="Transferase(Phosphotransferase) domain 1"/>
    <property type="match status" value="1"/>
</dbReference>
<evidence type="ECO:0000256" key="9">
    <source>
        <dbReference type="ARBA" id="ARBA00048679"/>
    </source>
</evidence>
<keyword evidence="14" id="KW-1185">Reference proteome</keyword>
<dbReference type="CDD" id="cd08215">
    <property type="entry name" value="STKc_Nek"/>
    <property type="match status" value="1"/>
</dbReference>
<name>I7LX81_TETTS</name>
<proteinExistence type="inferred from homology"/>
<dbReference type="InterPro" id="IPR051131">
    <property type="entry name" value="NEK_Ser/Thr_kinase_NIMA"/>
</dbReference>
<comment type="similarity">
    <text evidence="1">Belongs to the protein kinase superfamily. NEK Ser/Thr protein kinase family. NIMA subfamily.</text>
</comment>
<evidence type="ECO:0000256" key="10">
    <source>
        <dbReference type="SAM" id="Coils"/>
    </source>
</evidence>
<evidence type="ECO:0000256" key="7">
    <source>
        <dbReference type="ARBA" id="ARBA00022840"/>
    </source>
</evidence>
<feature type="compositionally biased region" description="Polar residues" evidence="11">
    <location>
        <begin position="518"/>
        <end position="540"/>
    </location>
</feature>
<evidence type="ECO:0000256" key="5">
    <source>
        <dbReference type="ARBA" id="ARBA00022741"/>
    </source>
</evidence>
<comment type="catalytic activity">
    <reaction evidence="8">
        <text>L-threonyl-[protein] + ATP = O-phospho-L-threonyl-[protein] + ADP + H(+)</text>
        <dbReference type="Rhea" id="RHEA:46608"/>
        <dbReference type="Rhea" id="RHEA-COMP:11060"/>
        <dbReference type="Rhea" id="RHEA-COMP:11605"/>
        <dbReference type="ChEBI" id="CHEBI:15378"/>
        <dbReference type="ChEBI" id="CHEBI:30013"/>
        <dbReference type="ChEBI" id="CHEBI:30616"/>
        <dbReference type="ChEBI" id="CHEBI:61977"/>
        <dbReference type="ChEBI" id="CHEBI:456216"/>
        <dbReference type="EC" id="2.7.11.1"/>
    </reaction>
</comment>
<evidence type="ECO:0000256" key="6">
    <source>
        <dbReference type="ARBA" id="ARBA00022777"/>
    </source>
</evidence>
<feature type="compositionally biased region" description="Polar residues" evidence="11">
    <location>
        <begin position="334"/>
        <end position="363"/>
    </location>
</feature>
<evidence type="ECO:0000256" key="3">
    <source>
        <dbReference type="ARBA" id="ARBA00022527"/>
    </source>
</evidence>
<dbReference type="eggNOG" id="KOG0589">
    <property type="taxonomic scope" value="Eukaryota"/>
</dbReference>
<dbReference type="GO" id="GO:0004674">
    <property type="term" value="F:protein serine/threonine kinase activity"/>
    <property type="evidence" value="ECO:0007669"/>
    <property type="project" value="UniProtKB-KW"/>
</dbReference>
<feature type="compositionally biased region" description="Acidic residues" evidence="11">
    <location>
        <begin position="721"/>
        <end position="730"/>
    </location>
</feature>
<feature type="region of interest" description="Disordered" evidence="11">
    <location>
        <begin position="501"/>
        <end position="554"/>
    </location>
</feature>
<dbReference type="Gene3D" id="3.30.200.20">
    <property type="entry name" value="Phosphorylase Kinase, domain 1"/>
    <property type="match status" value="1"/>
</dbReference>
<feature type="region of interest" description="Disordered" evidence="11">
    <location>
        <begin position="397"/>
        <end position="422"/>
    </location>
</feature>
<dbReference type="InterPro" id="IPR000719">
    <property type="entry name" value="Prot_kinase_dom"/>
</dbReference>
<dbReference type="RefSeq" id="XP_001024173.2">
    <property type="nucleotide sequence ID" value="XM_001024173.2"/>
</dbReference>
<dbReference type="GO" id="GO:0005524">
    <property type="term" value="F:ATP binding"/>
    <property type="evidence" value="ECO:0007669"/>
    <property type="project" value="UniProtKB-KW"/>
</dbReference>